<organism evidence="3 4">
    <name type="scientific">Acetobacter tropicalis</name>
    <dbReference type="NCBI Taxonomy" id="104102"/>
    <lineage>
        <taxon>Bacteria</taxon>
        <taxon>Pseudomonadati</taxon>
        <taxon>Pseudomonadota</taxon>
        <taxon>Alphaproteobacteria</taxon>
        <taxon>Acetobacterales</taxon>
        <taxon>Acetobacteraceae</taxon>
        <taxon>Acetobacter</taxon>
    </lineage>
</organism>
<dbReference type="RefSeq" id="WP_097802365.1">
    <property type="nucleotide sequence ID" value="NZ_CP022699.1"/>
</dbReference>
<protein>
    <submittedName>
        <fullName evidence="3">Uncharacterized protein</fullName>
    </submittedName>
</protein>
<feature type="signal peptide" evidence="2">
    <location>
        <begin position="1"/>
        <end position="17"/>
    </location>
</feature>
<sequence length="879" mass="90863">MVSCLLLQALVAAPATAEGVDGLQRAPVAAVTQDALGQKGDQNAQTALFLPFDAQTGIAAFWSGPDFIVVADQPVPAMMRASGGTGVFSGLTVTVLDHATLLRIPLPQHPVLRLSRQKEGWQLQAPEPASLQKKDGQTALAPSGAAGAAAAPGSAAASTSASTPAPAPATTSTSATTTTAAATSASAGSSSPSSSSTATLSSVGAALAGKPSSGGGGVSASLHTITAQPAPGYVLFPLQQPGHEFELPDPATGARLLIATSRTASGGVAQAQHAVGYSVRPTLEGVVVEADADQIVMQGTAKGAVLRAVSLHPVPVGLPLPEQVTEASRQKDWQWFGLQEASPATLAAEREGKLAALAKASARQKKAATFAAAQAAFASGAFQKAATLLADMPETTPDSGSASAGAPSTQRPEIALRAASALLAGNLKGARALVAPEWISLPEFHLWQGLYGLYAGQNSQRTAILLAAGFAQAQHYPAPLRDRIAPAMALYIARYGTPATVRMMEPLPDGPAYDLPRALLQAREGKTETARVALENLTASDDAQRAAIARTEIVRLMQDADLIAPDMAADVYRKLLKGENGASPAPADIRTLTAVGLAHALIRNGEPKVALSVLEGLQPSADVPEDVLAEAYRAALYRLVFNGASASLGLPPGSEEELSVTQRTALVAQGLPHVPDGAEKAKLLLGYGRLLLEAGHADTAATAFSQAIAMQADPQARAEGEELLAQAAMQAHQLALAQMALDHAVSPLMPDDLAARKAYDAARVAQARGETEKAQALLAHDESDAGLDLRGQLYEADHRWADAVLVVGRLASRGLPQDGALTEAQRALAFRLATDAAAARDWETLHRLKDWLAGRTLGRERDALFTLLLRQMPRSAASH</sequence>
<keyword evidence="2" id="KW-0732">Signal</keyword>
<dbReference type="EMBL" id="CP022699">
    <property type="protein sequence ID" value="ATJ90356.1"/>
    <property type="molecule type" value="Genomic_DNA"/>
</dbReference>
<dbReference type="KEGG" id="ato:CIW82_06315"/>
<feature type="region of interest" description="Disordered" evidence="1">
    <location>
        <begin position="123"/>
        <end position="176"/>
    </location>
</feature>
<accession>A0A291PFY6</accession>
<feature type="compositionally biased region" description="Low complexity" evidence="1">
    <location>
        <begin position="138"/>
        <end position="176"/>
    </location>
</feature>
<evidence type="ECO:0000256" key="1">
    <source>
        <dbReference type="SAM" id="MobiDB-lite"/>
    </source>
</evidence>
<feature type="chain" id="PRO_5013285029" evidence="2">
    <location>
        <begin position="18"/>
        <end position="879"/>
    </location>
</feature>
<evidence type="ECO:0000256" key="2">
    <source>
        <dbReference type="SAM" id="SignalP"/>
    </source>
</evidence>
<dbReference type="Proteomes" id="UP000220394">
    <property type="component" value="Chromosome"/>
</dbReference>
<dbReference type="AlphaFoldDB" id="A0A291PFY6"/>
<proteinExistence type="predicted"/>
<gene>
    <name evidence="3" type="ORF">CIW82_06315</name>
</gene>
<name>A0A291PFY6_9PROT</name>
<evidence type="ECO:0000313" key="3">
    <source>
        <dbReference type="EMBL" id="ATJ90356.1"/>
    </source>
</evidence>
<evidence type="ECO:0000313" key="4">
    <source>
        <dbReference type="Proteomes" id="UP000220394"/>
    </source>
</evidence>
<reference evidence="3 4" key="1">
    <citation type="submission" date="2017-08" db="EMBL/GenBank/DDBJ databases">
        <title>Complete Genome Sequence of Acetobacter tropicalis Oregon-R-modENCODE STRAIN BDGP1, an acetic acid bacterium isolated from Drosophila melanogaster gut.</title>
        <authorList>
            <person name="Wan K.H."/>
            <person name="Yu C."/>
            <person name="Park S."/>
            <person name="Hammonds A.S."/>
            <person name="Booth B.W."/>
            <person name="Celniker S.E."/>
        </authorList>
    </citation>
    <scope>NUCLEOTIDE SEQUENCE [LARGE SCALE GENOMIC DNA]</scope>
    <source>
        <strain evidence="3 4">BDGP1</strain>
    </source>
</reference>